<evidence type="ECO:0000256" key="2">
    <source>
        <dbReference type="ARBA" id="ARBA00022723"/>
    </source>
</evidence>
<keyword evidence="9" id="KW-1185">Reference proteome</keyword>
<keyword evidence="7" id="KW-0812">Transmembrane</keyword>
<keyword evidence="6" id="KW-0539">Nucleus</keyword>
<dbReference type="PANTHER" id="PTHR40626">
    <property type="entry name" value="MIP31509P"/>
    <property type="match status" value="1"/>
</dbReference>
<keyword evidence="2" id="KW-0479">Metal-binding</keyword>
<evidence type="ECO:0000256" key="5">
    <source>
        <dbReference type="ARBA" id="ARBA00022833"/>
    </source>
</evidence>
<reference evidence="8 9" key="1">
    <citation type="journal article" date="2013" name="PLoS Genet.">
        <title>Comparative genome structure, secondary metabolite, and effector coding capacity across Cochliobolus pathogens.</title>
        <authorList>
            <person name="Condon B.J."/>
            <person name="Leng Y."/>
            <person name="Wu D."/>
            <person name="Bushley K.E."/>
            <person name="Ohm R.A."/>
            <person name="Otillar R."/>
            <person name="Martin J."/>
            <person name="Schackwitz W."/>
            <person name="Grimwood J."/>
            <person name="MohdZainudin N."/>
            <person name="Xue C."/>
            <person name="Wang R."/>
            <person name="Manning V.A."/>
            <person name="Dhillon B."/>
            <person name="Tu Z.J."/>
            <person name="Steffenson B.J."/>
            <person name="Salamov A."/>
            <person name="Sun H."/>
            <person name="Lowry S."/>
            <person name="LaButti K."/>
            <person name="Han J."/>
            <person name="Copeland A."/>
            <person name="Lindquist E."/>
            <person name="Barry K."/>
            <person name="Schmutz J."/>
            <person name="Baker S.E."/>
            <person name="Ciuffetti L.M."/>
            <person name="Grigoriev I.V."/>
            <person name="Zhong S."/>
            <person name="Turgeon B.G."/>
        </authorList>
    </citation>
    <scope>NUCLEOTIDE SEQUENCE [LARGE SCALE GENOMIC DNA]</scope>
    <source>
        <strain evidence="8 9">FI3</strain>
    </source>
</reference>
<proteinExistence type="predicted"/>
<evidence type="ECO:0000256" key="4">
    <source>
        <dbReference type="ARBA" id="ARBA00022771"/>
    </source>
</evidence>
<feature type="transmembrane region" description="Helical" evidence="7">
    <location>
        <begin position="579"/>
        <end position="601"/>
    </location>
</feature>
<dbReference type="GO" id="GO:0008270">
    <property type="term" value="F:zinc ion binding"/>
    <property type="evidence" value="ECO:0007669"/>
    <property type="project" value="UniProtKB-KW"/>
</dbReference>
<evidence type="ECO:0000313" key="9">
    <source>
        <dbReference type="Proteomes" id="UP000054337"/>
    </source>
</evidence>
<dbReference type="GO" id="GO:0000981">
    <property type="term" value="F:DNA-binding transcription factor activity, RNA polymerase II-specific"/>
    <property type="evidence" value="ECO:0007669"/>
    <property type="project" value="InterPro"/>
</dbReference>
<comment type="subcellular location">
    <subcellularLocation>
        <location evidence="1">Nucleus</location>
    </subcellularLocation>
</comment>
<dbReference type="GO" id="GO:0000978">
    <property type="term" value="F:RNA polymerase II cis-regulatory region sequence-specific DNA binding"/>
    <property type="evidence" value="ECO:0007669"/>
    <property type="project" value="InterPro"/>
</dbReference>
<dbReference type="Proteomes" id="UP000054337">
    <property type="component" value="Unassembled WGS sequence"/>
</dbReference>
<dbReference type="EMBL" id="KI968913">
    <property type="protein sequence ID" value="EUN20668.1"/>
    <property type="molecule type" value="Genomic_DNA"/>
</dbReference>
<keyword evidence="3" id="KW-0677">Repeat</keyword>
<evidence type="ECO:0000256" key="7">
    <source>
        <dbReference type="SAM" id="Phobius"/>
    </source>
</evidence>
<dbReference type="InterPro" id="IPR051059">
    <property type="entry name" value="VerF-like"/>
</dbReference>
<name>W7DQY3_BIPV3</name>
<keyword evidence="7" id="KW-0472">Membrane</keyword>
<keyword evidence="7" id="KW-1133">Transmembrane helix</keyword>
<dbReference type="PANTHER" id="PTHR40626:SF11">
    <property type="entry name" value="ZINC FINGER PROTEIN YPR022C"/>
    <property type="match status" value="1"/>
</dbReference>
<evidence type="ECO:0000256" key="3">
    <source>
        <dbReference type="ARBA" id="ARBA00022737"/>
    </source>
</evidence>
<evidence type="ECO:0000313" key="8">
    <source>
        <dbReference type="EMBL" id="EUN20668.1"/>
    </source>
</evidence>
<dbReference type="GO" id="GO:0000785">
    <property type="term" value="C:chromatin"/>
    <property type="evidence" value="ECO:0007669"/>
    <property type="project" value="TreeGrafter"/>
</dbReference>
<evidence type="ECO:0000256" key="6">
    <source>
        <dbReference type="ARBA" id="ARBA00023242"/>
    </source>
</evidence>
<gene>
    <name evidence="8" type="ORF">COCVIDRAFT_115994</name>
</gene>
<keyword evidence="5" id="KW-0862">Zinc</keyword>
<dbReference type="AlphaFoldDB" id="W7DQY3"/>
<dbReference type="RefSeq" id="XP_014550242.1">
    <property type="nucleotide sequence ID" value="XM_014694756.1"/>
</dbReference>
<sequence>MNDKLQSATSNSLHGFAGATTEIQENLDVEYCLDNLVERDDSSWSTQSPCSNGMPTSLGSESQGVTIPDFMAHNPQFDFGLDHFQWIHEGADLEIRNILPDNIISQGFTLDNHAVNLLAGSLNAFGTSEANNALPTSGQALFGLDIVPGAIQTFTGLNLKDFEQVLQCENFCHIESIPESTSSKVQQFFALHRTAGFPECPSVHMIHAFAELYFEFFDHNFPCIHKQQLQGGPTSWILLVAVASIGSQYSAIENASVHTKCLQHLLEKAIHDYLPTRCSDITIDFVQSVFISQINLCCEGKKSAHLRQECQRSLLSTLIKQVSDDAASRRKKYHMTQPSIEEEWTVWLSAEILTRLKYCVSRFECLQFALFHLKPQHFTGDYTRHKISAEDLWSATTAEEWNSQRSPAMHDPLRSPFEEIVLTSASIVEERLENLQTAYRTALCARLQDCFLETMGRSSLSTFTNRNGFEDVKRSSYRSPLVDRLLEYILEDNLASTYRPYFQSDCSLHVLSILRHVSLTAVYAFSGWEADRSETQEARTYLKNWISNDMSSVRRCLWHAACVFRDLRNKSHFSCFDPFFILIATLVIWMYCTLSSGIVSYTDEAICIHREPARIDSFTDREALQHWLQHCSCRKIHLAGLGTLEGPEGAKRVIKEYRNILKSRVGWFDIRDALAFLAEQLLEDRLPRRRDSEE</sequence>
<dbReference type="HOGENOM" id="CLU_396884_0_0_1"/>
<organism evidence="8 9">
    <name type="scientific">Bipolaris victoriae (strain FI3)</name>
    <name type="common">Victoria blight of oats agent</name>
    <name type="synonym">Cochliobolus victoriae</name>
    <dbReference type="NCBI Taxonomy" id="930091"/>
    <lineage>
        <taxon>Eukaryota</taxon>
        <taxon>Fungi</taxon>
        <taxon>Dikarya</taxon>
        <taxon>Ascomycota</taxon>
        <taxon>Pezizomycotina</taxon>
        <taxon>Dothideomycetes</taxon>
        <taxon>Pleosporomycetidae</taxon>
        <taxon>Pleosporales</taxon>
        <taxon>Pleosporineae</taxon>
        <taxon>Pleosporaceae</taxon>
        <taxon>Bipolaris</taxon>
    </lineage>
</organism>
<dbReference type="GeneID" id="26250841"/>
<protein>
    <recommendedName>
        <fullName evidence="10">Transcription factor domain-containing protein</fullName>
    </recommendedName>
</protein>
<evidence type="ECO:0000256" key="1">
    <source>
        <dbReference type="ARBA" id="ARBA00004123"/>
    </source>
</evidence>
<dbReference type="GO" id="GO:0005634">
    <property type="term" value="C:nucleus"/>
    <property type="evidence" value="ECO:0007669"/>
    <property type="project" value="UniProtKB-SubCell"/>
</dbReference>
<keyword evidence="4" id="KW-0863">Zinc-finger</keyword>
<evidence type="ECO:0008006" key="10">
    <source>
        <dbReference type="Google" id="ProtNLM"/>
    </source>
</evidence>
<accession>W7DQY3</accession>